<dbReference type="Proteomes" id="UP000323000">
    <property type="component" value="Chromosome 8"/>
</dbReference>
<dbReference type="PANTHER" id="PTHR46247">
    <property type="entry name" value="CRS2-ASSOCIATED FACTOR 1, CHLOROPLASTIC"/>
    <property type="match status" value="1"/>
</dbReference>
<dbReference type="GO" id="GO:0000373">
    <property type="term" value="P:Group II intron splicing"/>
    <property type="evidence" value="ECO:0007669"/>
    <property type="project" value="InterPro"/>
</dbReference>
<dbReference type="InterPro" id="IPR044599">
    <property type="entry name" value="CAF1P_plant"/>
</dbReference>
<dbReference type="InterPro" id="IPR035920">
    <property type="entry name" value="YhbY-like_sf"/>
</dbReference>
<protein>
    <recommendedName>
        <fullName evidence="3">CRM domain-containing protein</fullName>
    </recommendedName>
</protein>
<dbReference type="AlphaFoldDB" id="A0A5C7HHC6"/>
<reference evidence="2" key="1">
    <citation type="journal article" date="2019" name="Gigascience">
        <title>De novo genome assembly of the endangered Acer yangbiense, a plant species with extremely small populations endemic to Yunnan Province, China.</title>
        <authorList>
            <person name="Yang J."/>
            <person name="Wariss H.M."/>
            <person name="Tao L."/>
            <person name="Zhang R."/>
            <person name="Yun Q."/>
            <person name="Hollingsworth P."/>
            <person name="Dao Z."/>
            <person name="Luo G."/>
            <person name="Guo H."/>
            <person name="Ma Y."/>
            <person name="Sun W."/>
        </authorList>
    </citation>
    <scope>NUCLEOTIDE SEQUENCE [LARGE SCALE GENOMIC DNA]</scope>
    <source>
        <strain evidence="2">cv. Malutang</strain>
    </source>
</reference>
<comment type="caution">
    <text evidence="1">The sequence shown here is derived from an EMBL/GenBank/DDBJ whole genome shotgun (WGS) entry which is preliminary data.</text>
</comment>
<evidence type="ECO:0000313" key="2">
    <source>
        <dbReference type="Proteomes" id="UP000323000"/>
    </source>
</evidence>
<dbReference type="OrthoDB" id="2021019at2759"/>
<organism evidence="1 2">
    <name type="scientific">Acer yangbiense</name>
    <dbReference type="NCBI Taxonomy" id="1000413"/>
    <lineage>
        <taxon>Eukaryota</taxon>
        <taxon>Viridiplantae</taxon>
        <taxon>Streptophyta</taxon>
        <taxon>Embryophyta</taxon>
        <taxon>Tracheophyta</taxon>
        <taxon>Spermatophyta</taxon>
        <taxon>Magnoliopsida</taxon>
        <taxon>eudicotyledons</taxon>
        <taxon>Gunneridae</taxon>
        <taxon>Pentapetalae</taxon>
        <taxon>rosids</taxon>
        <taxon>malvids</taxon>
        <taxon>Sapindales</taxon>
        <taxon>Sapindaceae</taxon>
        <taxon>Hippocastanoideae</taxon>
        <taxon>Acereae</taxon>
        <taxon>Acer</taxon>
    </lineage>
</organism>
<evidence type="ECO:0008006" key="3">
    <source>
        <dbReference type="Google" id="ProtNLM"/>
    </source>
</evidence>
<accession>A0A5C7HHC6</accession>
<sequence length="179" mass="20322">MILMYMFLYGRRSPLVKIDHKGLHASDYKKLGAKLKELVPCILLSFADEQILVWRGKDWKSMYPEGPAIPQNFDTAGGLDVSETVRSSPKMMSFWKHAIELRKTLLLDEINLGPDELLKKVEEFENISEATKHSYPVLVLSSGDGSSSSMAEYQEMRITVMTMSILRMTSMMNITTVSH</sequence>
<evidence type="ECO:0000313" key="1">
    <source>
        <dbReference type="EMBL" id="TXG56259.1"/>
    </source>
</evidence>
<name>A0A5C7HHC6_9ROSI</name>
<dbReference type="EMBL" id="VAHF01000008">
    <property type="protein sequence ID" value="TXG56259.1"/>
    <property type="molecule type" value="Genomic_DNA"/>
</dbReference>
<gene>
    <name evidence="1" type="ORF">EZV62_017572</name>
</gene>
<keyword evidence="2" id="KW-1185">Reference proteome</keyword>
<dbReference type="SUPFAM" id="SSF75471">
    <property type="entry name" value="YhbY-like"/>
    <property type="match status" value="1"/>
</dbReference>
<dbReference type="PANTHER" id="PTHR46247:SF3">
    <property type="entry name" value="CRS2-ASSOCIATED FACTOR 2, CHLOROPLASTIC"/>
    <property type="match status" value="1"/>
</dbReference>
<proteinExistence type="predicted"/>